<geneLocation type="mitochondrion" evidence="15"/>
<keyword evidence="6 12" id="KW-0812">Transmembrane</keyword>
<dbReference type="GO" id="GO:0009060">
    <property type="term" value="P:aerobic respiration"/>
    <property type="evidence" value="ECO:0007669"/>
    <property type="project" value="TreeGrafter"/>
</dbReference>
<dbReference type="EC" id="7.1.1.2" evidence="13"/>
<keyword evidence="8 14" id="KW-1133">Transmembrane helix</keyword>
<evidence type="ECO:0000313" key="15">
    <source>
        <dbReference type="EMBL" id="ARX96613.1"/>
    </source>
</evidence>
<dbReference type="InterPro" id="IPR001694">
    <property type="entry name" value="NADH_UbQ_OxRdtase_su1/FPO"/>
</dbReference>
<evidence type="ECO:0000256" key="4">
    <source>
        <dbReference type="ARBA" id="ARBA00021009"/>
    </source>
</evidence>
<dbReference type="Pfam" id="PF00146">
    <property type="entry name" value="NADHdh"/>
    <property type="match status" value="1"/>
</dbReference>
<feature type="transmembrane region" description="Helical" evidence="14">
    <location>
        <begin position="252"/>
        <end position="269"/>
    </location>
</feature>
<dbReference type="PANTHER" id="PTHR11432:SF3">
    <property type="entry name" value="NADH-UBIQUINONE OXIDOREDUCTASE CHAIN 1"/>
    <property type="match status" value="1"/>
</dbReference>
<protein>
    <recommendedName>
        <fullName evidence="4 13">NADH-ubiquinone oxidoreductase chain 1</fullName>
        <ecNumber evidence="13">7.1.1.2</ecNumber>
    </recommendedName>
</protein>
<dbReference type="PROSITE" id="PS00668">
    <property type="entry name" value="COMPLEX1_ND1_2"/>
    <property type="match status" value="1"/>
</dbReference>
<dbReference type="GO" id="GO:0005743">
    <property type="term" value="C:mitochondrial inner membrane"/>
    <property type="evidence" value="ECO:0007669"/>
    <property type="project" value="UniProtKB-SubCell"/>
</dbReference>
<evidence type="ECO:0000256" key="5">
    <source>
        <dbReference type="ARBA" id="ARBA00022448"/>
    </source>
</evidence>
<keyword evidence="5" id="KW-0813">Transport</keyword>
<dbReference type="AlphaFoldDB" id="A0A343DRF2"/>
<evidence type="ECO:0000256" key="13">
    <source>
        <dbReference type="RuleBase" id="RU000473"/>
    </source>
</evidence>
<dbReference type="GO" id="GO:0003954">
    <property type="term" value="F:NADH dehydrogenase activity"/>
    <property type="evidence" value="ECO:0007669"/>
    <property type="project" value="TreeGrafter"/>
</dbReference>
<feature type="transmembrane region" description="Helical" evidence="14">
    <location>
        <begin position="135"/>
        <end position="157"/>
    </location>
</feature>
<evidence type="ECO:0000256" key="9">
    <source>
        <dbReference type="ARBA" id="ARBA00023075"/>
    </source>
</evidence>
<dbReference type="PROSITE" id="PS00667">
    <property type="entry name" value="COMPLEX1_ND1_1"/>
    <property type="match status" value="1"/>
</dbReference>
<evidence type="ECO:0000256" key="14">
    <source>
        <dbReference type="SAM" id="Phobius"/>
    </source>
</evidence>
<comment type="similarity">
    <text evidence="3 12">Belongs to the complex I subunit 1 family.</text>
</comment>
<keyword evidence="10 13" id="KW-0496">Mitochondrion</keyword>
<keyword evidence="12" id="KW-0520">NAD</keyword>
<gene>
    <name evidence="15" type="primary">nad1</name>
</gene>
<keyword evidence="9 13" id="KW-0830">Ubiquinone</keyword>
<feature type="transmembrane region" description="Helical" evidence="14">
    <location>
        <begin position="230"/>
        <end position="246"/>
    </location>
</feature>
<keyword evidence="11 14" id="KW-0472">Membrane</keyword>
<dbReference type="GO" id="GO:0008137">
    <property type="term" value="F:NADH dehydrogenase (ubiquinone) activity"/>
    <property type="evidence" value="ECO:0007669"/>
    <property type="project" value="UniProtKB-EC"/>
</dbReference>
<sequence length="307" mass="36895">MFVIINMIMLLLCMLVCVAFLTLLERKILGYVQMRKGPNKLGIKGLLQPFSDALKLLSKEWFFMDMYMIFFLISPLMMFILSMMLWLLYPWLNMYIMMNSMIFMMLMLSLNVYPILLIGWNSSSNYGMLGSLRSVAQMISFEISMFLMVFIMLMLVEGYSLMNFFKYQFYIKFSILLYPLYLMFFLSMLIELNRTPFDLIEGESELVSGFNVEYMSSMFVMIFLAEYSNIMFMSVILSVIFFGYYYWSLKFIIIYMFHLMMFLWIRGVLPRIRYDELMKMCWTDLLMISLLYLMYIYLIKELIYILS</sequence>
<evidence type="ECO:0000256" key="2">
    <source>
        <dbReference type="ARBA" id="ARBA00004448"/>
    </source>
</evidence>
<comment type="function">
    <text evidence="1">Core subunit of the mitochondrial membrane respiratory chain NADH dehydrogenase (Complex I) that is believed to belong to the minimal assembly required for catalysis. Complex I functions in the transfer of electrons from NADH to the respiratory chain. The immediate electron acceptor for the enzyme is believed to be ubiquinone.</text>
</comment>
<evidence type="ECO:0000256" key="10">
    <source>
        <dbReference type="ARBA" id="ARBA00023128"/>
    </source>
</evidence>
<proteinExistence type="inferred from homology"/>
<evidence type="ECO:0000256" key="7">
    <source>
        <dbReference type="ARBA" id="ARBA00022792"/>
    </source>
</evidence>
<feature type="transmembrane region" description="Helical" evidence="14">
    <location>
        <begin position="169"/>
        <end position="190"/>
    </location>
</feature>
<dbReference type="PANTHER" id="PTHR11432">
    <property type="entry name" value="NADH DEHYDROGENASE SUBUNIT 1"/>
    <property type="match status" value="1"/>
</dbReference>
<feature type="transmembrane region" description="Helical" evidence="14">
    <location>
        <begin position="101"/>
        <end position="120"/>
    </location>
</feature>
<name>A0A343DRF2_9HYME</name>
<comment type="catalytic activity">
    <reaction evidence="13">
        <text>a ubiquinone + NADH + 5 H(+)(in) = a ubiquinol + NAD(+) + 4 H(+)(out)</text>
        <dbReference type="Rhea" id="RHEA:29091"/>
        <dbReference type="Rhea" id="RHEA-COMP:9565"/>
        <dbReference type="Rhea" id="RHEA-COMP:9566"/>
        <dbReference type="ChEBI" id="CHEBI:15378"/>
        <dbReference type="ChEBI" id="CHEBI:16389"/>
        <dbReference type="ChEBI" id="CHEBI:17976"/>
        <dbReference type="ChEBI" id="CHEBI:57540"/>
        <dbReference type="ChEBI" id="CHEBI:57945"/>
        <dbReference type="EC" id="7.1.1.2"/>
    </reaction>
</comment>
<evidence type="ECO:0000256" key="11">
    <source>
        <dbReference type="ARBA" id="ARBA00023136"/>
    </source>
</evidence>
<evidence type="ECO:0000256" key="12">
    <source>
        <dbReference type="RuleBase" id="RU000471"/>
    </source>
</evidence>
<evidence type="ECO:0000256" key="8">
    <source>
        <dbReference type="ARBA" id="ARBA00022989"/>
    </source>
</evidence>
<dbReference type="HAMAP" id="MF_01350">
    <property type="entry name" value="NDH1_NuoH"/>
    <property type="match status" value="1"/>
</dbReference>
<evidence type="ECO:0000256" key="6">
    <source>
        <dbReference type="ARBA" id="ARBA00022692"/>
    </source>
</evidence>
<dbReference type="InterPro" id="IPR018086">
    <property type="entry name" value="NADH_UbQ_OxRdtase_su1_CS"/>
</dbReference>
<evidence type="ECO:0000256" key="1">
    <source>
        <dbReference type="ARBA" id="ARBA00003257"/>
    </source>
</evidence>
<keyword evidence="7" id="KW-0999">Mitochondrion inner membrane</keyword>
<comment type="subcellular location">
    <subcellularLocation>
        <location evidence="2 12">Mitochondrion inner membrane</location>
        <topology evidence="2 12">Multi-pass membrane protein</topology>
    </subcellularLocation>
</comment>
<organism evidence="15">
    <name type="scientific">Xylocopa appendiculata</name>
    <dbReference type="NCBI Taxonomy" id="135683"/>
    <lineage>
        <taxon>Eukaryota</taxon>
        <taxon>Metazoa</taxon>
        <taxon>Ecdysozoa</taxon>
        <taxon>Arthropoda</taxon>
        <taxon>Hexapoda</taxon>
        <taxon>Insecta</taxon>
        <taxon>Pterygota</taxon>
        <taxon>Neoptera</taxon>
        <taxon>Endopterygota</taxon>
        <taxon>Hymenoptera</taxon>
        <taxon>Apocrita</taxon>
        <taxon>Aculeata</taxon>
        <taxon>Apoidea</taxon>
        <taxon>Anthophila</taxon>
        <taxon>Apidae</taxon>
        <taxon>Xylocopa</taxon>
        <taxon>Alloxylocopa</taxon>
    </lineage>
</organism>
<accession>A0A343DRF2</accession>
<reference evidence="15" key="1">
    <citation type="journal article" date="2018" name="Mol. Phylogenet. Evol.">
        <title>Gene arrangement and sequence of mitochondrial genomes yield insights into the phylogeny and evolution of bees and sphecid wasps (Hymenoptera: Apoidea).</title>
        <authorList>
            <person name="Zheng B.Y."/>
            <person name="Cao L.J."/>
            <person name="Tang P."/>
            <person name="van Achterberg K."/>
            <person name="Hoffmann A.A."/>
            <person name="Chen H.Y."/>
            <person name="Chen X.X."/>
            <person name="Wei S.J."/>
        </authorList>
    </citation>
    <scope>NUCLEOTIDE SEQUENCE</scope>
</reference>
<dbReference type="EMBL" id="KX494104">
    <property type="protein sequence ID" value="ARX96613.1"/>
    <property type="molecule type" value="Genomic_DNA"/>
</dbReference>
<feature type="transmembrane region" description="Helical" evidence="14">
    <location>
        <begin position="66"/>
        <end position="89"/>
    </location>
</feature>
<evidence type="ECO:0000256" key="3">
    <source>
        <dbReference type="ARBA" id="ARBA00010535"/>
    </source>
</evidence>
<feature type="transmembrane region" description="Helical" evidence="14">
    <location>
        <begin position="281"/>
        <end position="299"/>
    </location>
</feature>